<organism evidence="2 3">
    <name type="scientific">Pseudoloma neurophilia</name>
    <dbReference type="NCBI Taxonomy" id="146866"/>
    <lineage>
        <taxon>Eukaryota</taxon>
        <taxon>Fungi</taxon>
        <taxon>Fungi incertae sedis</taxon>
        <taxon>Microsporidia</taxon>
        <taxon>Pseudoloma</taxon>
    </lineage>
</organism>
<evidence type="ECO:0000256" key="1">
    <source>
        <dbReference type="SAM" id="SignalP"/>
    </source>
</evidence>
<gene>
    <name evidence="2" type="ORF">M153_4230002881</name>
</gene>
<keyword evidence="1" id="KW-0732">Signal</keyword>
<proteinExistence type="predicted"/>
<protein>
    <submittedName>
        <fullName evidence="2">Uncharacterized protein</fullName>
    </submittedName>
</protein>
<comment type="caution">
    <text evidence="2">The sequence shown here is derived from an EMBL/GenBank/DDBJ whole genome shotgun (WGS) entry which is preliminary data.</text>
</comment>
<dbReference type="Proteomes" id="UP000051530">
    <property type="component" value="Unassembled WGS sequence"/>
</dbReference>
<feature type="signal peptide" evidence="1">
    <location>
        <begin position="1"/>
        <end position="16"/>
    </location>
</feature>
<evidence type="ECO:0000313" key="2">
    <source>
        <dbReference type="EMBL" id="KRH94017.1"/>
    </source>
</evidence>
<keyword evidence="3" id="KW-1185">Reference proteome</keyword>
<evidence type="ECO:0000313" key="3">
    <source>
        <dbReference type="Proteomes" id="UP000051530"/>
    </source>
</evidence>
<sequence length="204" mass="23722">MLFVFILLQLIFTVKESSVNIYKYDSVVATYDNNVKYCYTKIKNYLERDFQGCRLSAEMFDIIYHTFDGELLIITNFLSHAIHNTSGFSTYCNAFNQEKRYVGFLQIDKENDFFLKMASNNPYGFSFTGIHRNALGNFDNLGLIGHLWFFINYLGYSKVPLSDYDGTLNLLAPFEVQSAYCHKLRSKARLSGRKIIYDALKKLF</sequence>
<dbReference type="AlphaFoldDB" id="A0A0R0M4K8"/>
<dbReference type="VEuPathDB" id="MicrosporidiaDB:M153_4230002881"/>
<accession>A0A0R0M4K8</accession>
<feature type="chain" id="PRO_5006399128" evidence="1">
    <location>
        <begin position="17"/>
        <end position="204"/>
    </location>
</feature>
<reference evidence="2 3" key="1">
    <citation type="submission" date="2015-07" db="EMBL/GenBank/DDBJ databases">
        <title>The genome of Pseudoloma neurophilia, a relevant intracellular parasite of the zebrafish.</title>
        <authorList>
            <person name="Ndikumana S."/>
            <person name="Pelin A."/>
            <person name="Sanders J."/>
            <person name="Corradi N."/>
        </authorList>
    </citation>
    <scope>NUCLEOTIDE SEQUENCE [LARGE SCALE GENOMIC DNA]</scope>
    <source>
        <strain evidence="2 3">MK1</strain>
    </source>
</reference>
<name>A0A0R0M4K8_9MICR</name>
<dbReference type="EMBL" id="LGUB01000154">
    <property type="protein sequence ID" value="KRH94017.1"/>
    <property type="molecule type" value="Genomic_DNA"/>
</dbReference>